<evidence type="ECO:0000313" key="2">
    <source>
        <dbReference type="EMBL" id="KAJ9594779.1"/>
    </source>
</evidence>
<name>A0AAD8EM00_DIPPU</name>
<feature type="non-terminal residue" evidence="2">
    <location>
        <position position="148"/>
    </location>
</feature>
<sequence>RELRTGKQSASTRRRRVQAPMSSNGSLLECGWSIFYRPSKIAKSKSFSSLSLLIFSISWTQQKLLFRDIDSTIYDRYVIFPGFENVRNLCFKRRSRRMFLTHILQFLFSRCRKTAKPNSKSKQLHFHSSIIQLKSHFEKILLIFYLSV</sequence>
<feature type="non-terminal residue" evidence="2">
    <location>
        <position position="1"/>
    </location>
</feature>
<accession>A0AAD8EM00</accession>
<organism evidence="2 3">
    <name type="scientific">Diploptera punctata</name>
    <name type="common">Pacific beetle cockroach</name>
    <dbReference type="NCBI Taxonomy" id="6984"/>
    <lineage>
        <taxon>Eukaryota</taxon>
        <taxon>Metazoa</taxon>
        <taxon>Ecdysozoa</taxon>
        <taxon>Arthropoda</taxon>
        <taxon>Hexapoda</taxon>
        <taxon>Insecta</taxon>
        <taxon>Pterygota</taxon>
        <taxon>Neoptera</taxon>
        <taxon>Polyneoptera</taxon>
        <taxon>Dictyoptera</taxon>
        <taxon>Blattodea</taxon>
        <taxon>Blaberoidea</taxon>
        <taxon>Blaberidae</taxon>
        <taxon>Diplopterinae</taxon>
        <taxon>Diploptera</taxon>
    </lineage>
</organism>
<reference evidence="2" key="1">
    <citation type="journal article" date="2023" name="IScience">
        <title>Live-bearing cockroach genome reveals convergent evolutionary mechanisms linked to viviparity in insects and beyond.</title>
        <authorList>
            <person name="Fouks B."/>
            <person name="Harrison M.C."/>
            <person name="Mikhailova A.A."/>
            <person name="Marchal E."/>
            <person name="English S."/>
            <person name="Carruthers M."/>
            <person name="Jennings E.C."/>
            <person name="Chiamaka E.L."/>
            <person name="Frigard R.A."/>
            <person name="Pippel M."/>
            <person name="Attardo G.M."/>
            <person name="Benoit J.B."/>
            <person name="Bornberg-Bauer E."/>
            <person name="Tobe S.S."/>
        </authorList>
    </citation>
    <scope>NUCLEOTIDE SEQUENCE</scope>
    <source>
        <strain evidence="2">Stay&amp;Tobe</strain>
    </source>
</reference>
<dbReference type="EMBL" id="JASPKZ010002720">
    <property type="protein sequence ID" value="KAJ9594779.1"/>
    <property type="molecule type" value="Genomic_DNA"/>
</dbReference>
<keyword evidence="3" id="KW-1185">Reference proteome</keyword>
<protein>
    <submittedName>
        <fullName evidence="2">Uncharacterized protein</fullName>
    </submittedName>
</protein>
<comment type="caution">
    <text evidence="2">The sequence shown here is derived from an EMBL/GenBank/DDBJ whole genome shotgun (WGS) entry which is preliminary data.</text>
</comment>
<gene>
    <name evidence="2" type="ORF">L9F63_013911</name>
</gene>
<feature type="compositionally biased region" description="Polar residues" evidence="1">
    <location>
        <begin position="1"/>
        <end position="11"/>
    </location>
</feature>
<dbReference type="AlphaFoldDB" id="A0AAD8EM00"/>
<feature type="region of interest" description="Disordered" evidence="1">
    <location>
        <begin position="1"/>
        <end position="20"/>
    </location>
</feature>
<proteinExistence type="predicted"/>
<evidence type="ECO:0000313" key="3">
    <source>
        <dbReference type="Proteomes" id="UP001233999"/>
    </source>
</evidence>
<reference evidence="2" key="2">
    <citation type="submission" date="2023-05" db="EMBL/GenBank/DDBJ databases">
        <authorList>
            <person name="Fouks B."/>
        </authorList>
    </citation>
    <scope>NUCLEOTIDE SEQUENCE</scope>
    <source>
        <strain evidence="2">Stay&amp;Tobe</strain>
        <tissue evidence="2">Testes</tissue>
    </source>
</reference>
<dbReference type="Proteomes" id="UP001233999">
    <property type="component" value="Unassembled WGS sequence"/>
</dbReference>
<evidence type="ECO:0000256" key="1">
    <source>
        <dbReference type="SAM" id="MobiDB-lite"/>
    </source>
</evidence>